<sequence length="654" mass="74413">VITSPNMTFIPQFPEIDDQGIYLRADGSWGPQEFSRWPQLDTTEICHHNAIPCQPLSETELFASSVLWRTFSREDWIKLPDIEASMFGVGLLRSDLHSLLVQEAELLINGVLKDHRNDPKPMWQVARITAAQIRDGLESLKRLPTIARDTIALVREVQRLVLELHGFSNYIKIIMPRIIDTEFVAASPLHYRGAFTFDGPQAQLLHRVGIPVWLIRPYAAVTLDTVIYQAAETIKWTTIMESGEWILDNGQVLRSRVVDGSKLRGERQSDAAMAKMILAMHRFTRSNFVSCDIAPSTGNPQPPPAAPGSSRSRSPGPSRPSKRFRKSDGTPAPKRGQSEARMPMSNVHKPPTGLQGKPDALSLPLTWLSAILEASPVAVPDPPVKALYYFPPPWLLIHKDDHKTSRNYHNFVRVCDFCRFRVRQGQPPLSIQNWRDVLFGDYSRVPELAEDLNHPGPADEVAQSKKLLRQTCAEVRIAFNCKGNLPNYTEDMIPRWRGMEITIQHAKTDRNLREAVQWELSQLNWRCELKALDHLLLSRLAWEPERSFERDMVIANVWGGHGSMYLFPDPKTSNIWDYSNDWKTCRAPVAAFVNVLREWPDCPAKLTEIVLQDCSQATFHLAFKLCTKFYVSTFIRAYHRLPTIPTEVPKSLLL</sequence>
<feature type="region of interest" description="Disordered" evidence="1">
    <location>
        <begin position="291"/>
        <end position="358"/>
    </location>
</feature>
<protein>
    <submittedName>
        <fullName evidence="2">Uncharacterized protein</fullName>
    </submittedName>
</protein>
<dbReference type="VEuPathDB" id="FungiDB:BD410DRAFT_734293"/>
<accession>A0A4Y7PFY5</accession>
<dbReference type="OrthoDB" id="2756194at2759"/>
<dbReference type="Proteomes" id="UP000294933">
    <property type="component" value="Unassembled WGS sequence"/>
</dbReference>
<feature type="non-terminal residue" evidence="2">
    <location>
        <position position="1"/>
    </location>
</feature>
<reference evidence="2 3" key="1">
    <citation type="submission" date="2018-06" db="EMBL/GenBank/DDBJ databases">
        <title>A transcriptomic atlas of mushroom development highlights an independent origin of complex multicellularity.</title>
        <authorList>
            <consortium name="DOE Joint Genome Institute"/>
            <person name="Krizsan K."/>
            <person name="Almasi E."/>
            <person name="Merenyi Z."/>
            <person name="Sahu N."/>
            <person name="Viragh M."/>
            <person name="Koszo T."/>
            <person name="Mondo S."/>
            <person name="Kiss B."/>
            <person name="Balint B."/>
            <person name="Kues U."/>
            <person name="Barry K."/>
            <person name="Hegedus J.C."/>
            <person name="Henrissat B."/>
            <person name="Johnson J."/>
            <person name="Lipzen A."/>
            <person name="Ohm R."/>
            <person name="Nagy I."/>
            <person name="Pangilinan J."/>
            <person name="Yan J."/>
            <person name="Xiong Y."/>
            <person name="Grigoriev I.V."/>
            <person name="Hibbett D.S."/>
            <person name="Nagy L.G."/>
        </authorList>
    </citation>
    <scope>NUCLEOTIDE SEQUENCE [LARGE SCALE GENOMIC DNA]</scope>
    <source>
        <strain evidence="2 3">SZMC22713</strain>
    </source>
</reference>
<name>A0A4Y7PFY5_9AGAM</name>
<organism evidence="2 3">
    <name type="scientific">Rickenella mellea</name>
    <dbReference type="NCBI Taxonomy" id="50990"/>
    <lineage>
        <taxon>Eukaryota</taxon>
        <taxon>Fungi</taxon>
        <taxon>Dikarya</taxon>
        <taxon>Basidiomycota</taxon>
        <taxon>Agaricomycotina</taxon>
        <taxon>Agaricomycetes</taxon>
        <taxon>Hymenochaetales</taxon>
        <taxon>Rickenellaceae</taxon>
        <taxon>Rickenella</taxon>
    </lineage>
</organism>
<keyword evidence="3" id="KW-1185">Reference proteome</keyword>
<proteinExistence type="predicted"/>
<dbReference type="AlphaFoldDB" id="A0A4Y7PFY5"/>
<evidence type="ECO:0000313" key="2">
    <source>
        <dbReference type="EMBL" id="TDL14303.1"/>
    </source>
</evidence>
<dbReference type="EMBL" id="ML170357">
    <property type="protein sequence ID" value="TDL14303.1"/>
    <property type="molecule type" value="Genomic_DNA"/>
</dbReference>
<gene>
    <name evidence="2" type="ORF">BD410DRAFT_734293</name>
</gene>
<evidence type="ECO:0000313" key="3">
    <source>
        <dbReference type="Proteomes" id="UP000294933"/>
    </source>
</evidence>
<feature type="compositionally biased region" description="Low complexity" evidence="1">
    <location>
        <begin position="307"/>
        <end position="316"/>
    </location>
</feature>
<evidence type="ECO:0000256" key="1">
    <source>
        <dbReference type="SAM" id="MobiDB-lite"/>
    </source>
</evidence>